<dbReference type="SUPFAM" id="SSF51658">
    <property type="entry name" value="Xylose isomerase-like"/>
    <property type="match status" value="1"/>
</dbReference>
<accession>A0AAD6HRB6</accession>
<protein>
    <submittedName>
        <fullName evidence="2">3-dehydroshikimate dehydratase</fullName>
    </submittedName>
</protein>
<dbReference type="InterPro" id="IPR050312">
    <property type="entry name" value="IolE/XylAMocC-like"/>
</dbReference>
<organism evidence="2 3">
    <name type="scientific">Penicillium malachiteum</name>
    <dbReference type="NCBI Taxonomy" id="1324776"/>
    <lineage>
        <taxon>Eukaryota</taxon>
        <taxon>Fungi</taxon>
        <taxon>Dikarya</taxon>
        <taxon>Ascomycota</taxon>
        <taxon>Pezizomycotina</taxon>
        <taxon>Eurotiomycetes</taxon>
        <taxon>Eurotiomycetidae</taxon>
        <taxon>Eurotiales</taxon>
        <taxon>Aspergillaceae</taxon>
        <taxon>Penicillium</taxon>
    </lineage>
</organism>
<dbReference type="Gene3D" id="3.20.20.150">
    <property type="entry name" value="Divalent-metal-dependent TIM barrel enzymes"/>
    <property type="match status" value="1"/>
</dbReference>
<dbReference type="InterPro" id="IPR013022">
    <property type="entry name" value="Xyl_isomerase-like_TIM-brl"/>
</dbReference>
<gene>
    <name evidence="2" type="ORF">N7493_004140</name>
</gene>
<dbReference type="InterPro" id="IPR036237">
    <property type="entry name" value="Xyl_isomerase-like_sf"/>
</dbReference>
<feature type="domain" description="Xylose isomerase-like TIM barrel" evidence="1">
    <location>
        <begin position="27"/>
        <end position="319"/>
    </location>
</feature>
<dbReference type="PANTHER" id="PTHR12110:SF38">
    <property type="entry name" value="DIOXYGENASE, PUTATIVE (AFU_ORTHOLOGUE AFUA_6G00240)-RELATED"/>
    <property type="match status" value="1"/>
</dbReference>
<keyword evidence="3" id="KW-1185">Reference proteome</keyword>
<dbReference type="Proteomes" id="UP001215712">
    <property type="component" value="Unassembled WGS sequence"/>
</dbReference>
<sequence>MAFNKLAIASVSLGQHSSHSLDRKILAASQAGFQGIEIVFSDLDFYSKSNNFSILEGADRIKDLCSQRGLEIISLAPFENYEGDRSPLNDRLQKAALWIEVARRLHAPYLQIPSHYGTDPIGDATVIVSDLRQLAELGSSRQPVVSIAYEALSWGTHCSTWEESLKVVNAVDRDNFGLCIDNFHVVTKVWGDAYALSGKFPGADLRLAETLHRFVTDCPMDKIFFIQLSDGEKFDPPFSKAHPWYLEGEAAQFTWSRHARPFPLETDLGAYMPMTDIVKAWFVDKGYKGWVSLETFDRRMRDEVNGPEDSAQRGIQSWQRLQRSLKKTTEKL</sequence>
<dbReference type="EMBL" id="JAQJAN010000004">
    <property type="protein sequence ID" value="KAJ5732659.1"/>
    <property type="molecule type" value="Genomic_DNA"/>
</dbReference>
<reference evidence="2" key="1">
    <citation type="journal article" date="2023" name="IMA Fungus">
        <title>Comparative genomic study of the Penicillium genus elucidates a diverse pangenome and 15 lateral gene transfer events.</title>
        <authorList>
            <person name="Petersen C."/>
            <person name="Sorensen T."/>
            <person name="Nielsen M.R."/>
            <person name="Sondergaard T.E."/>
            <person name="Sorensen J.L."/>
            <person name="Fitzpatrick D.A."/>
            <person name="Frisvad J.C."/>
            <person name="Nielsen K.L."/>
        </authorList>
    </citation>
    <scope>NUCLEOTIDE SEQUENCE</scope>
    <source>
        <strain evidence="2">IBT 17514</strain>
    </source>
</reference>
<evidence type="ECO:0000313" key="2">
    <source>
        <dbReference type="EMBL" id="KAJ5732659.1"/>
    </source>
</evidence>
<evidence type="ECO:0000313" key="3">
    <source>
        <dbReference type="Proteomes" id="UP001215712"/>
    </source>
</evidence>
<reference evidence="2" key="2">
    <citation type="submission" date="2023-01" db="EMBL/GenBank/DDBJ databases">
        <authorList>
            <person name="Petersen C."/>
        </authorList>
    </citation>
    <scope>NUCLEOTIDE SEQUENCE</scope>
    <source>
        <strain evidence="2">IBT 17514</strain>
    </source>
</reference>
<dbReference type="Pfam" id="PF01261">
    <property type="entry name" value="AP_endonuc_2"/>
    <property type="match status" value="1"/>
</dbReference>
<proteinExistence type="predicted"/>
<name>A0AAD6HRB6_9EURO</name>
<evidence type="ECO:0000259" key="1">
    <source>
        <dbReference type="Pfam" id="PF01261"/>
    </source>
</evidence>
<comment type="caution">
    <text evidence="2">The sequence shown here is derived from an EMBL/GenBank/DDBJ whole genome shotgun (WGS) entry which is preliminary data.</text>
</comment>
<dbReference type="AlphaFoldDB" id="A0AAD6HRB6"/>
<dbReference type="PANTHER" id="PTHR12110">
    <property type="entry name" value="HYDROXYPYRUVATE ISOMERASE"/>
    <property type="match status" value="1"/>
</dbReference>